<dbReference type="GO" id="GO:0009055">
    <property type="term" value="F:electron transfer activity"/>
    <property type="evidence" value="ECO:0007669"/>
    <property type="project" value="UniProtKB-UniRule"/>
</dbReference>
<proteinExistence type="inferred from homology"/>
<feature type="transmembrane region" description="Helical" evidence="12">
    <location>
        <begin position="57"/>
        <end position="78"/>
    </location>
</feature>
<feature type="transmembrane region" description="Helical" evidence="12">
    <location>
        <begin position="98"/>
        <end position="121"/>
    </location>
</feature>
<dbReference type="RefSeq" id="WP_174626830.1">
    <property type="nucleotide sequence ID" value="NZ_CADCXN010000087.1"/>
</dbReference>
<feature type="region of interest" description="Disordered" evidence="13">
    <location>
        <begin position="447"/>
        <end position="476"/>
    </location>
</feature>
<evidence type="ECO:0000256" key="12">
    <source>
        <dbReference type="PIRNR" id="PIRNR006446"/>
    </source>
</evidence>
<dbReference type="AlphaFoldDB" id="A0A8S0WRG2"/>
<evidence type="ECO:0000256" key="10">
    <source>
        <dbReference type="ARBA" id="ARBA00023004"/>
    </source>
</evidence>
<dbReference type="GO" id="GO:0070069">
    <property type="term" value="C:cytochrome complex"/>
    <property type="evidence" value="ECO:0007669"/>
    <property type="project" value="UniProtKB-UniRule"/>
</dbReference>
<sequence length="476" mass="52984">MDFFLDSLLLSRLQFALTTIIHIIWPVLSIGLSLFLLIIEIFWFKTGREVYYRQARFWSRLFLLNFGIGVVTGIPLEFQFGTNWAPFSIQNGDFFGNILGFEAAMAFMLEAGFLGIMLFGWDRVAPGVHLFSTAMVAFGASLSAFWIMAANAWMQTPDGVHLEHGRLVVDSYSAAIFNPSAFTSITHMWVASVETTLFLIGGISAWHLLKNRCREFYLISFRLALLSVIVIAPLQIVLGDLSGAVVARHQPAKLAAMEAHWQTNLPGQGAPWVALAWPDPEKQANTWAIEIPYGLSLLTTRSLTGKVTGLRDIPRENQPPVALPFYAFRVMIIIGFLLAFLMLWSAWVFIRKPLTLAHIDRQRHLLWAWVGSAPLGYIAVESGWITREVGRQPWVVYGMMRTEDAATSLPAGVVMTSLAGYTLIYGLLLFGYLFFVRRIIRQGPDLTSPLPAPEQHSPSPAGAGPALEDRQPLGGD</sequence>
<evidence type="ECO:0000256" key="4">
    <source>
        <dbReference type="ARBA" id="ARBA00022475"/>
    </source>
</evidence>
<keyword evidence="5 12" id="KW-0349">Heme</keyword>
<evidence type="ECO:0000256" key="2">
    <source>
        <dbReference type="ARBA" id="ARBA00009819"/>
    </source>
</evidence>
<keyword evidence="15" id="KW-1185">Reference proteome</keyword>
<evidence type="ECO:0000256" key="1">
    <source>
        <dbReference type="ARBA" id="ARBA00004651"/>
    </source>
</evidence>
<dbReference type="EMBL" id="CADCXN010000087">
    <property type="protein sequence ID" value="CAA9892031.1"/>
    <property type="molecule type" value="Genomic_DNA"/>
</dbReference>
<feature type="transmembrane region" description="Helical" evidence="12">
    <location>
        <begin position="128"/>
        <end position="149"/>
    </location>
</feature>
<dbReference type="GO" id="GO:0005886">
    <property type="term" value="C:plasma membrane"/>
    <property type="evidence" value="ECO:0007669"/>
    <property type="project" value="UniProtKB-SubCell"/>
</dbReference>
<organism evidence="14 15">
    <name type="scientific">Candidatus Methylobacter favarea</name>
    <dbReference type="NCBI Taxonomy" id="2707345"/>
    <lineage>
        <taxon>Bacteria</taxon>
        <taxon>Pseudomonadati</taxon>
        <taxon>Pseudomonadota</taxon>
        <taxon>Gammaproteobacteria</taxon>
        <taxon>Methylococcales</taxon>
        <taxon>Methylococcaceae</taxon>
        <taxon>Methylobacter</taxon>
    </lineage>
</organism>
<keyword evidence="3 12" id="KW-0813">Transport</keyword>
<gene>
    <name evidence="14" type="ORF">METHB2_560022</name>
</gene>
<feature type="compositionally biased region" description="Basic and acidic residues" evidence="13">
    <location>
        <begin position="467"/>
        <end position="476"/>
    </location>
</feature>
<reference evidence="14 15" key="1">
    <citation type="submission" date="2020-02" db="EMBL/GenBank/DDBJ databases">
        <authorList>
            <person name="Hogendoorn C."/>
        </authorList>
    </citation>
    <scope>NUCLEOTIDE SEQUENCE [LARGE SCALE GENOMIC DNA]</scope>
    <source>
        <strain evidence="14">METHB21</strain>
    </source>
</reference>
<feature type="transmembrane region" description="Helical" evidence="12">
    <location>
        <begin position="188"/>
        <end position="209"/>
    </location>
</feature>
<dbReference type="GO" id="GO:0019646">
    <property type="term" value="P:aerobic electron transport chain"/>
    <property type="evidence" value="ECO:0007669"/>
    <property type="project" value="InterPro"/>
</dbReference>
<accession>A0A8S0WRG2</accession>
<evidence type="ECO:0000256" key="13">
    <source>
        <dbReference type="SAM" id="MobiDB-lite"/>
    </source>
</evidence>
<evidence type="ECO:0000256" key="8">
    <source>
        <dbReference type="ARBA" id="ARBA00022982"/>
    </source>
</evidence>
<comment type="caution">
    <text evidence="14">The sequence shown here is derived from an EMBL/GenBank/DDBJ whole genome shotgun (WGS) entry which is preliminary data.</text>
</comment>
<keyword evidence="8 12" id="KW-0249">Electron transport</keyword>
<evidence type="ECO:0000313" key="14">
    <source>
        <dbReference type="EMBL" id="CAA9892031.1"/>
    </source>
</evidence>
<dbReference type="GO" id="GO:0046872">
    <property type="term" value="F:metal ion binding"/>
    <property type="evidence" value="ECO:0007669"/>
    <property type="project" value="UniProtKB-UniRule"/>
</dbReference>
<feature type="transmembrane region" description="Helical" evidence="12">
    <location>
        <begin position="20"/>
        <end position="45"/>
    </location>
</feature>
<evidence type="ECO:0000256" key="9">
    <source>
        <dbReference type="ARBA" id="ARBA00022989"/>
    </source>
</evidence>
<evidence type="ECO:0000256" key="11">
    <source>
        <dbReference type="ARBA" id="ARBA00023136"/>
    </source>
</evidence>
<protein>
    <submittedName>
        <fullName evidence="14">Cytochrome ubiquinol oxidase subunit I</fullName>
    </submittedName>
</protein>
<keyword evidence="9 12" id="KW-1133">Transmembrane helix</keyword>
<dbReference type="PANTHER" id="PTHR30365">
    <property type="entry name" value="CYTOCHROME D UBIQUINOL OXIDASE"/>
    <property type="match status" value="1"/>
</dbReference>
<dbReference type="PANTHER" id="PTHR30365:SF14">
    <property type="entry name" value="CYTOCHROME BD MENAQUINOL OXIDASE SUBUNIT I-RELATED"/>
    <property type="match status" value="1"/>
</dbReference>
<keyword evidence="4 12" id="KW-1003">Cell membrane</keyword>
<evidence type="ECO:0000256" key="6">
    <source>
        <dbReference type="ARBA" id="ARBA00022692"/>
    </source>
</evidence>
<evidence type="ECO:0000256" key="5">
    <source>
        <dbReference type="ARBA" id="ARBA00022617"/>
    </source>
</evidence>
<dbReference type="Proteomes" id="UP000494216">
    <property type="component" value="Unassembled WGS sequence"/>
</dbReference>
<feature type="transmembrane region" description="Helical" evidence="12">
    <location>
        <begin position="216"/>
        <end position="238"/>
    </location>
</feature>
<feature type="transmembrane region" description="Helical" evidence="12">
    <location>
        <begin position="326"/>
        <end position="344"/>
    </location>
</feature>
<evidence type="ECO:0000313" key="15">
    <source>
        <dbReference type="Proteomes" id="UP000494216"/>
    </source>
</evidence>
<dbReference type="Pfam" id="PF01654">
    <property type="entry name" value="Cyt_bd_oxida_I"/>
    <property type="match status" value="1"/>
</dbReference>
<dbReference type="GO" id="GO:0016682">
    <property type="term" value="F:oxidoreductase activity, acting on diphenols and related substances as donors, oxygen as acceptor"/>
    <property type="evidence" value="ECO:0007669"/>
    <property type="project" value="TreeGrafter"/>
</dbReference>
<comment type="subcellular location">
    <subcellularLocation>
        <location evidence="12">Cell inner membrane</location>
    </subcellularLocation>
    <subcellularLocation>
        <location evidence="1">Cell membrane</location>
        <topology evidence="1">Multi-pass membrane protein</topology>
    </subcellularLocation>
</comment>
<comment type="similarity">
    <text evidence="2 12">Belongs to the cytochrome ubiquinol oxidase subunit 1 family.</text>
</comment>
<feature type="transmembrane region" description="Helical" evidence="12">
    <location>
        <begin position="405"/>
        <end position="435"/>
    </location>
</feature>
<dbReference type="GO" id="GO:0020037">
    <property type="term" value="F:heme binding"/>
    <property type="evidence" value="ECO:0007669"/>
    <property type="project" value="TreeGrafter"/>
</dbReference>
<evidence type="ECO:0000256" key="3">
    <source>
        <dbReference type="ARBA" id="ARBA00022448"/>
    </source>
</evidence>
<keyword evidence="7 12" id="KW-0479">Metal-binding</keyword>
<dbReference type="PIRSF" id="PIRSF006446">
    <property type="entry name" value="Cyt_quinol_oxidase_1"/>
    <property type="match status" value="1"/>
</dbReference>
<keyword evidence="10 12" id="KW-0408">Iron</keyword>
<keyword evidence="11 12" id="KW-0472">Membrane</keyword>
<keyword evidence="6 12" id="KW-0812">Transmembrane</keyword>
<feature type="transmembrane region" description="Helical" evidence="12">
    <location>
        <begin position="365"/>
        <end position="385"/>
    </location>
</feature>
<dbReference type="InterPro" id="IPR002585">
    <property type="entry name" value="Cyt-d_ubiquinol_oxidase_su_1"/>
</dbReference>
<name>A0A8S0WRG2_9GAMM</name>
<evidence type="ECO:0000256" key="7">
    <source>
        <dbReference type="ARBA" id="ARBA00022723"/>
    </source>
</evidence>